<evidence type="ECO:0000313" key="1">
    <source>
        <dbReference type="EMBL" id="KAE9350871.1"/>
    </source>
</evidence>
<organism evidence="1 2">
    <name type="scientific">Phytophthora rubi</name>
    <dbReference type="NCBI Taxonomy" id="129364"/>
    <lineage>
        <taxon>Eukaryota</taxon>
        <taxon>Sar</taxon>
        <taxon>Stramenopiles</taxon>
        <taxon>Oomycota</taxon>
        <taxon>Peronosporomycetes</taxon>
        <taxon>Peronosporales</taxon>
        <taxon>Peronosporaceae</taxon>
        <taxon>Phytophthora</taxon>
    </lineage>
</organism>
<reference evidence="1 2" key="1">
    <citation type="submission" date="2018-08" db="EMBL/GenBank/DDBJ databases">
        <title>Genomic investigation of the strawberry pathogen Phytophthora fragariae indicates pathogenicity is determined by transcriptional variation in three key races.</title>
        <authorList>
            <person name="Adams T.M."/>
            <person name="Armitage A.D."/>
            <person name="Sobczyk M.K."/>
            <person name="Bates H.J."/>
            <person name="Dunwell J.M."/>
            <person name="Nellist C.F."/>
            <person name="Harrison R.J."/>
        </authorList>
    </citation>
    <scope>NUCLEOTIDE SEQUENCE [LARGE SCALE GENOMIC DNA]</scope>
    <source>
        <strain evidence="1 2">SCRP333</strain>
    </source>
</reference>
<dbReference type="EMBL" id="QXFT01000209">
    <property type="protein sequence ID" value="KAE9350871.1"/>
    <property type="molecule type" value="Genomic_DNA"/>
</dbReference>
<evidence type="ECO:0000313" key="2">
    <source>
        <dbReference type="Proteomes" id="UP000434957"/>
    </source>
</evidence>
<dbReference type="AlphaFoldDB" id="A0A6A4G0A3"/>
<name>A0A6A4G0A3_9STRA</name>
<proteinExistence type="predicted"/>
<dbReference type="Proteomes" id="UP000434957">
    <property type="component" value="Unassembled WGS sequence"/>
</dbReference>
<accession>A0A6A4G0A3</accession>
<gene>
    <name evidence="1" type="ORF">PR003_g5166</name>
</gene>
<sequence length="241" mass="26095">MFEDGYILDRAHTSHVEVAFLMVDRVTPTLERLDEERLVVLQEEGFVLVTLLAGCQVGPECRDGGAKQSLLVRVTSVVCDQLRVDPLVRAHALPVIEPRHELAATAFGGDELHPCSSTRLLHCDATPLLETVTALRLPSFLPQDAQLLLESGECLPLVETLVGNAAEVPTPESLDLDLQLFRVVDVEVESADTTAQEVQSSKGVCLCTLDLAILGDVKPLHNTTPVLLLVAHLPVTTSTLD</sequence>
<protein>
    <submittedName>
        <fullName evidence="1">Uncharacterized protein</fullName>
    </submittedName>
</protein>
<comment type="caution">
    <text evidence="1">The sequence shown here is derived from an EMBL/GenBank/DDBJ whole genome shotgun (WGS) entry which is preliminary data.</text>
</comment>
<keyword evidence="2" id="KW-1185">Reference proteome</keyword>